<gene>
    <name evidence="5" type="ORF">WA026_013178</name>
</gene>
<feature type="compositionally biased region" description="Polar residues" evidence="3">
    <location>
        <begin position="176"/>
        <end position="185"/>
    </location>
</feature>
<dbReference type="PROSITE" id="PS51374">
    <property type="entry name" value="NDPK_LIKE"/>
    <property type="match status" value="1"/>
</dbReference>
<dbReference type="PANTHER" id="PTHR46161:SF1">
    <property type="entry name" value="NUCLEOSIDE DIPHOSPHATE KINASE HOMOLOG 5"/>
    <property type="match status" value="1"/>
</dbReference>
<dbReference type="Gene3D" id="3.30.70.141">
    <property type="entry name" value="Nucleoside diphosphate kinase-like domain"/>
    <property type="match status" value="1"/>
</dbReference>
<evidence type="ECO:0000313" key="5">
    <source>
        <dbReference type="EMBL" id="KAK9880853.1"/>
    </source>
</evidence>
<feature type="compositionally biased region" description="Basic and acidic residues" evidence="3">
    <location>
        <begin position="442"/>
        <end position="463"/>
    </location>
</feature>
<dbReference type="AlphaFoldDB" id="A0AAW1UDW5"/>
<dbReference type="CDD" id="cd22970">
    <property type="entry name" value="DD_NDKH5-like"/>
    <property type="match status" value="1"/>
</dbReference>
<dbReference type="Proteomes" id="UP001431783">
    <property type="component" value="Unassembled WGS sequence"/>
</dbReference>
<dbReference type="InterPro" id="IPR034907">
    <property type="entry name" value="NDK-like_dom"/>
</dbReference>
<dbReference type="Gene3D" id="1.20.890.10">
    <property type="entry name" value="cAMP-dependent protein kinase regulatory subunit, dimerization-anchoring domain"/>
    <property type="match status" value="1"/>
</dbReference>
<evidence type="ECO:0000256" key="2">
    <source>
        <dbReference type="PROSITE-ProRule" id="PRU00706"/>
    </source>
</evidence>
<dbReference type="Pfam" id="PF00334">
    <property type="entry name" value="NDK"/>
    <property type="match status" value="1"/>
</dbReference>
<reference evidence="5 6" key="1">
    <citation type="submission" date="2023-03" db="EMBL/GenBank/DDBJ databases">
        <title>Genome insight into feeding habits of ladybird beetles.</title>
        <authorList>
            <person name="Li H.-S."/>
            <person name="Huang Y.-H."/>
            <person name="Pang H."/>
        </authorList>
    </citation>
    <scope>NUCLEOTIDE SEQUENCE [LARGE SCALE GENOMIC DNA]</scope>
    <source>
        <strain evidence="5">SYSU_2023b</strain>
        <tissue evidence="5">Whole body</tissue>
    </source>
</reference>
<sequence>MHQGTDTAVGKEGPSCKNKPLKEDYDPRSYCHSIISHPEKVCEENDCSKSKKKANRKPSEGVRCTPYATCKTERFSDEQIYSNMEDIRKFVETQKDDRAEKIPYQKDDKTTKIIYEYSKYPKNTKTISKETLLSGIKGDTSEDDVSQHNAEIKKQMNILYTQKASPKKSNAERVQELNQGENNPQYAEETAKDPDNTTIKKNSSKIIEKVFDKRQNEKTGSSAPHRTNLRKIPLKKYDENTVKLLRELTKTLGSEGVTAISHLVKAEICSCCKCMICKCKTKGKGPVVSMGPHANDQEAPRDYQKEILGMEMAYSWAFDYFDTPDLENYEKQRQERFELERQLAEEEEVSLLIEEILKEEGVKGDKQLSDVQTKQILEKMKEIVSLGTMPDTKSETSPNVDTKKKVTEEEIIKYKEKINQLEKTPGKQNELEHTKQQNPTTTERRPQSKESGVKDVRSTDMKRISTTPSLKEVPGNRGTVTPSARPPPRYSLLSDNRKTKRQKKLQKNIIELRHQKKKRMSYKESVSLSQESNQWNSAPVNATEMTIKEKADIPDSEDRDLLAKHILNESDNEIVEKPTINYDEETLTKPESVVKLSSKLILALTRASESAKKRVEARRFTLHPSLRHYTDICNCLPGACQCGSHYLFRNIKPTTPVDMNENDLPGVPSCLCFHSTEEVEEEEEEIIVHDLSFSQFFRTELPRSDYILCPKQPKYEKTVIIIKPEATMYKDVVLRAIKKEGLDIIDQRIVQLTPEQVTEIYDENHGSAYFFMFIKQMSSTPIWVFAVAGISAIERWKKVIGEDETIHSSWFYPESIKRRFGLHTDIYGAMKTSADAKGVRRDLQYFFPLDILEPISIASVEVQDYCDNYINPTLLKGLYMVAQEKPEDPILYLAEWVLRNNPNTPSFTNPQVALAPT</sequence>
<feature type="compositionally biased region" description="Polar residues" evidence="3">
    <location>
        <begin position="524"/>
        <end position="535"/>
    </location>
</feature>
<comment type="similarity">
    <text evidence="1 2">Belongs to the NDK family.</text>
</comment>
<keyword evidence="6" id="KW-1185">Reference proteome</keyword>
<dbReference type="SMART" id="SM00562">
    <property type="entry name" value="NDK"/>
    <property type="match status" value="1"/>
</dbReference>
<organism evidence="5 6">
    <name type="scientific">Henosepilachna vigintioctopunctata</name>
    <dbReference type="NCBI Taxonomy" id="420089"/>
    <lineage>
        <taxon>Eukaryota</taxon>
        <taxon>Metazoa</taxon>
        <taxon>Ecdysozoa</taxon>
        <taxon>Arthropoda</taxon>
        <taxon>Hexapoda</taxon>
        <taxon>Insecta</taxon>
        <taxon>Pterygota</taxon>
        <taxon>Neoptera</taxon>
        <taxon>Endopterygota</taxon>
        <taxon>Coleoptera</taxon>
        <taxon>Polyphaga</taxon>
        <taxon>Cucujiformia</taxon>
        <taxon>Coccinelloidea</taxon>
        <taxon>Coccinellidae</taxon>
        <taxon>Epilachninae</taxon>
        <taxon>Epilachnini</taxon>
        <taxon>Henosepilachna</taxon>
    </lineage>
</organism>
<proteinExistence type="inferred from homology"/>
<dbReference type="GO" id="GO:0003341">
    <property type="term" value="P:cilium movement"/>
    <property type="evidence" value="ECO:0007669"/>
    <property type="project" value="TreeGrafter"/>
</dbReference>
<dbReference type="InterPro" id="IPR036850">
    <property type="entry name" value="NDK-like_dom_sf"/>
</dbReference>
<dbReference type="GO" id="GO:1902176">
    <property type="term" value="P:negative regulation of oxidative stress-induced intrinsic apoptotic signaling pathway"/>
    <property type="evidence" value="ECO:0007669"/>
    <property type="project" value="TreeGrafter"/>
</dbReference>
<dbReference type="Pfam" id="PF05186">
    <property type="entry name" value="Dpy-30"/>
    <property type="match status" value="1"/>
</dbReference>
<comment type="caution">
    <text evidence="5">The sequence shown here is derived from an EMBL/GenBank/DDBJ whole genome shotgun (WGS) entry which is preliminary data.</text>
</comment>
<protein>
    <recommendedName>
        <fullName evidence="4">Nucleoside diphosphate kinase-like domain-containing protein</fullName>
    </recommendedName>
</protein>
<feature type="domain" description="Nucleoside diphosphate kinase-like" evidence="4">
    <location>
        <begin position="715"/>
        <end position="854"/>
    </location>
</feature>
<feature type="region of interest" description="Disordered" evidence="3">
    <location>
        <begin position="416"/>
        <end position="535"/>
    </location>
</feature>
<evidence type="ECO:0000256" key="1">
    <source>
        <dbReference type="ARBA" id="ARBA00008142"/>
    </source>
</evidence>
<dbReference type="PANTHER" id="PTHR46161">
    <property type="entry name" value="NUCLEOSIDE DIPHOSPHATE KINASE"/>
    <property type="match status" value="1"/>
</dbReference>
<feature type="region of interest" description="Disordered" evidence="3">
    <location>
        <begin position="1"/>
        <end position="28"/>
    </location>
</feature>
<dbReference type="EMBL" id="JARQZJ010000066">
    <property type="protein sequence ID" value="KAK9880853.1"/>
    <property type="molecule type" value="Genomic_DNA"/>
</dbReference>
<dbReference type="InterPro" id="IPR007858">
    <property type="entry name" value="Dpy-30_motif"/>
</dbReference>
<feature type="region of interest" description="Disordered" evidence="3">
    <location>
        <begin position="163"/>
        <end position="202"/>
    </location>
</feature>
<evidence type="ECO:0000259" key="4">
    <source>
        <dbReference type="SMART" id="SM00562"/>
    </source>
</evidence>
<evidence type="ECO:0000256" key="3">
    <source>
        <dbReference type="SAM" id="MobiDB-lite"/>
    </source>
</evidence>
<dbReference type="GO" id="GO:0005929">
    <property type="term" value="C:cilium"/>
    <property type="evidence" value="ECO:0007669"/>
    <property type="project" value="TreeGrafter"/>
</dbReference>
<dbReference type="SUPFAM" id="SSF54919">
    <property type="entry name" value="Nucleoside diphosphate kinase, NDK"/>
    <property type="match status" value="1"/>
</dbReference>
<evidence type="ECO:0000313" key="6">
    <source>
        <dbReference type="Proteomes" id="UP001431783"/>
    </source>
</evidence>
<comment type="caution">
    <text evidence="2">Lacks conserved residue(s) required for the propagation of feature annotation.</text>
</comment>
<accession>A0AAW1UDW5</accession>
<name>A0AAW1UDW5_9CUCU</name>